<dbReference type="Proteomes" id="UP000310687">
    <property type="component" value="Unassembled WGS sequence"/>
</dbReference>
<dbReference type="EMBL" id="QZAL01000018">
    <property type="protein sequence ID" value="THW48351.1"/>
    <property type="molecule type" value="Genomic_DNA"/>
</dbReference>
<name>A0A4S8Y991_AURPU</name>
<evidence type="ECO:0000313" key="1">
    <source>
        <dbReference type="EMBL" id="THW48351.1"/>
    </source>
</evidence>
<proteinExistence type="predicted"/>
<dbReference type="AlphaFoldDB" id="A0A4S8Y991"/>
<sequence>MASRSFVGARHIDIAQQIPIRVKNSKGLTKPYQKRRLYYDSISRAPPFSYDSATDMVLPQHTQLEEEVRNVEFSEPEESLNVPGPTVNSLLSEPQFTNEISELLSTVPKVSQLEHVVEERRARRSTTCTLLNTIIQRNESLIRDIKNAEFTLSFLNEIAEDRVPHQRCSQRVVKKKSSLTEQGDRLVNASNSVLTSNNTLIAECQVNLRKDTEYHESGSNIKALQNKDLSKENEDLVCFLVRLTPLLSALENFNDRLIKHLNKLESHVKAAEAAMTEPLRTESSSSKGFLDRLSCFH</sequence>
<accession>A0A4S8Y991</accession>
<comment type="caution">
    <text evidence="1">The sequence shown here is derived from an EMBL/GenBank/DDBJ whole genome shotgun (WGS) entry which is preliminary data.</text>
</comment>
<reference evidence="1 2" key="1">
    <citation type="submission" date="2018-10" db="EMBL/GenBank/DDBJ databases">
        <title>Fifty Aureobasidium pullulans genomes reveal a recombining polyextremotolerant generalist.</title>
        <authorList>
            <person name="Gostincar C."/>
            <person name="Turk M."/>
            <person name="Zajc J."/>
            <person name="Gunde-Cimerman N."/>
        </authorList>
    </citation>
    <scope>NUCLEOTIDE SEQUENCE [LARGE SCALE GENOMIC DNA]</scope>
    <source>
        <strain evidence="1 2">EXF-11013</strain>
    </source>
</reference>
<evidence type="ECO:0000313" key="2">
    <source>
        <dbReference type="Proteomes" id="UP000310687"/>
    </source>
</evidence>
<protein>
    <submittedName>
        <fullName evidence="1">Uncharacterized protein</fullName>
    </submittedName>
</protein>
<gene>
    <name evidence="1" type="ORF">D6D22_02180</name>
</gene>
<organism evidence="1 2">
    <name type="scientific">Aureobasidium pullulans</name>
    <name type="common">Black yeast</name>
    <name type="synonym">Pullularia pullulans</name>
    <dbReference type="NCBI Taxonomy" id="5580"/>
    <lineage>
        <taxon>Eukaryota</taxon>
        <taxon>Fungi</taxon>
        <taxon>Dikarya</taxon>
        <taxon>Ascomycota</taxon>
        <taxon>Pezizomycotina</taxon>
        <taxon>Dothideomycetes</taxon>
        <taxon>Dothideomycetidae</taxon>
        <taxon>Dothideales</taxon>
        <taxon>Saccotheciaceae</taxon>
        <taxon>Aureobasidium</taxon>
    </lineage>
</organism>